<reference evidence="1" key="1">
    <citation type="submission" date="2023-08" db="EMBL/GenBank/DDBJ databases">
        <authorList>
            <person name="Chen Y."/>
            <person name="Shah S."/>
            <person name="Dougan E. K."/>
            <person name="Thang M."/>
            <person name="Chan C."/>
        </authorList>
    </citation>
    <scope>NUCLEOTIDE SEQUENCE</scope>
</reference>
<comment type="caution">
    <text evidence="1">The sequence shown here is derived from an EMBL/GenBank/DDBJ whole genome shotgun (WGS) entry which is preliminary data.</text>
</comment>
<dbReference type="AlphaFoldDB" id="A0AA36MR40"/>
<dbReference type="Proteomes" id="UP001178507">
    <property type="component" value="Unassembled WGS sequence"/>
</dbReference>
<keyword evidence="2" id="KW-1185">Reference proteome</keyword>
<organism evidence="1 2">
    <name type="scientific">Effrenium voratum</name>
    <dbReference type="NCBI Taxonomy" id="2562239"/>
    <lineage>
        <taxon>Eukaryota</taxon>
        <taxon>Sar</taxon>
        <taxon>Alveolata</taxon>
        <taxon>Dinophyceae</taxon>
        <taxon>Suessiales</taxon>
        <taxon>Symbiodiniaceae</taxon>
        <taxon>Effrenium</taxon>
    </lineage>
</organism>
<protein>
    <submittedName>
        <fullName evidence="1">Uncharacterized protein</fullName>
    </submittedName>
</protein>
<name>A0AA36MR40_9DINO</name>
<evidence type="ECO:0000313" key="1">
    <source>
        <dbReference type="EMBL" id="CAJ1377115.1"/>
    </source>
</evidence>
<dbReference type="EMBL" id="CAUJNA010000445">
    <property type="protein sequence ID" value="CAJ1377115.1"/>
    <property type="molecule type" value="Genomic_DNA"/>
</dbReference>
<evidence type="ECO:0000313" key="2">
    <source>
        <dbReference type="Proteomes" id="UP001178507"/>
    </source>
</evidence>
<proteinExistence type="predicted"/>
<sequence>MSCCNPACKGCLTWPFAVSGRSFVRFHVLPDVQPANSFQAGRNGLRVNTPPGLRQLAGSKGSRSSQSQRAAFARRFTFPHCCACSALTQELAVLAQGACFAIESVLIIAVRSASVIGAL</sequence>
<accession>A0AA36MR40</accession>
<gene>
    <name evidence="1" type="ORF">EVOR1521_LOCUS6004</name>
</gene>